<accession>A0A9P3HFK5</accession>
<dbReference type="Proteomes" id="UP000827284">
    <property type="component" value="Unassembled WGS sequence"/>
</dbReference>
<evidence type="ECO:0000256" key="1">
    <source>
        <dbReference type="SAM" id="SignalP"/>
    </source>
</evidence>
<gene>
    <name evidence="2" type="ORF">EMPS_08198</name>
</gene>
<proteinExistence type="predicted"/>
<feature type="signal peptide" evidence="1">
    <location>
        <begin position="1"/>
        <end position="17"/>
    </location>
</feature>
<keyword evidence="1" id="KW-0732">Signal</keyword>
<dbReference type="EMBL" id="BQFW01000011">
    <property type="protein sequence ID" value="GJJ75840.1"/>
    <property type="molecule type" value="Genomic_DNA"/>
</dbReference>
<keyword evidence="3" id="KW-1185">Reference proteome</keyword>
<sequence length="179" mass="17993">MFIKSVVALAVAAVAVAQNTTNYIQFTNPVSPGITYTAGENTTFSWINPCVAPYTRVSATPTKTEVQLLDSTNPNSAFFVATVGYIDCSGTNGVTQGNPYWVVPAAQADATKTYALSIVVSPVTYSGTFKILPAGGSTGASPSTTASAAPAKATGAAASVAAPILSGAAALASAAYMLL</sequence>
<protein>
    <submittedName>
        <fullName evidence="2">Uncharacterized protein</fullName>
    </submittedName>
</protein>
<organism evidence="2 3">
    <name type="scientific">Entomortierella parvispora</name>
    <dbReference type="NCBI Taxonomy" id="205924"/>
    <lineage>
        <taxon>Eukaryota</taxon>
        <taxon>Fungi</taxon>
        <taxon>Fungi incertae sedis</taxon>
        <taxon>Mucoromycota</taxon>
        <taxon>Mortierellomycotina</taxon>
        <taxon>Mortierellomycetes</taxon>
        <taxon>Mortierellales</taxon>
        <taxon>Mortierellaceae</taxon>
        <taxon>Entomortierella</taxon>
    </lineage>
</organism>
<reference evidence="2" key="1">
    <citation type="submission" date="2021-11" db="EMBL/GenBank/DDBJ databases">
        <authorList>
            <person name="Herlambang A."/>
            <person name="Guo Y."/>
            <person name="Takashima Y."/>
            <person name="Nishizawa T."/>
        </authorList>
    </citation>
    <scope>NUCLEOTIDE SEQUENCE</scope>
    <source>
        <strain evidence="2">E1425</strain>
    </source>
</reference>
<comment type="caution">
    <text evidence="2">The sequence shown here is derived from an EMBL/GenBank/DDBJ whole genome shotgun (WGS) entry which is preliminary data.</text>
</comment>
<name>A0A9P3HFK5_9FUNG</name>
<feature type="chain" id="PRO_5040489264" evidence="1">
    <location>
        <begin position="18"/>
        <end position="179"/>
    </location>
</feature>
<reference evidence="2" key="2">
    <citation type="journal article" date="2022" name="Microbiol. Resour. Announc.">
        <title>Whole-Genome Sequence of Entomortierella parvispora E1425, a Mucoromycotan Fungus Associated with Burkholderiaceae-Related Endosymbiotic Bacteria.</title>
        <authorList>
            <person name="Herlambang A."/>
            <person name="Guo Y."/>
            <person name="Takashima Y."/>
            <person name="Narisawa K."/>
            <person name="Ohta H."/>
            <person name="Nishizawa T."/>
        </authorList>
    </citation>
    <scope>NUCLEOTIDE SEQUENCE</scope>
    <source>
        <strain evidence="2">E1425</strain>
    </source>
</reference>
<evidence type="ECO:0000313" key="2">
    <source>
        <dbReference type="EMBL" id="GJJ75840.1"/>
    </source>
</evidence>
<dbReference type="AlphaFoldDB" id="A0A9P3HFK5"/>
<dbReference type="OrthoDB" id="2434096at2759"/>
<evidence type="ECO:0000313" key="3">
    <source>
        <dbReference type="Proteomes" id="UP000827284"/>
    </source>
</evidence>